<gene>
    <name evidence="1" type="ORF">GTW51_19240</name>
</gene>
<comment type="caution">
    <text evidence="1">The sequence shown here is derived from an EMBL/GenBank/DDBJ whole genome shotgun (WGS) entry which is preliminary data.</text>
</comment>
<dbReference type="EMBL" id="JAAAMJ010000020">
    <property type="protein sequence ID" value="NDV88831.1"/>
    <property type="molecule type" value="Genomic_DNA"/>
</dbReference>
<dbReference type="RefSeq" id="WP_163045679.1">
    <property type="nucleotide sequence ID" value="NZ_JAAAMJ010000020.1"/>
</dbReference>
<organism evidence="1 2">
    <name type="scientific">Aurantimonas aggregata</name>
    <dbReference type="NCBI Taxonomy" id="2047720"/>
    <lineage>
        <taxon>Bacteria</taxon>
        <taxon>Pseudomonadati</taxon>
        <taxon>Pseudomonadota</taxon>
        <taxon>Alphaproteobacteria</taxon>
        <taxon>Hyphomicrobiales</taxon>
        <taxon>Aurantimonadaceae</taxon>
        <taxon>Aurantimonas</taxon>
    </lineage>
</organism>
<sequence length="78" mass="9198">MNLMIRRLLSLLFGASAETRQEARVLIVLHGPERAWLRARDKLRMAGVVDAEDDSRYWRDVMLEIERRTGYRHDKDTA</sequence>
<dbReference type="AlphaFoldDB" id="A0A6L9MM82"/>
<name>A0A6L9MM82_9HYPH</name>
<evidence type="ECO:0000313" key="2">
    <source>
        <dbReference type="Proteomes" id="UP000476332"/>
    </source>
</evidence>
<evidence type="ECO:0000313" key="1">
    <source>
        <dbReference type="EMBL" id="NDV88831.1"/>
    </source>
</evidence>
<accession>A0A6L9MM82</accession>
<protein>
    <submittedName>
        <fullName evidence="1">Uncharacterized protein</fullName>
    </submittedName>
</protein>
<keyword evidence="2" id="KW-1185">Reference proteome</keyword>
<dbReference type="Proteomes" id="UP000476332">
    <property type="component" value="Unassembled WGS sequence"/>
</dbReference>
<reference evidence="1 2" key="1">
    <citation type="submission" date="2020-01" db="EMBL/GenBank/DDBJ databases">
        <title>Genomes of bacteria type strains.</title>
        <authorList>
            <person name="Chen J."/>
            <person name="Zhu S."/>
            <person name="Chen J."/>
        </authorList>
    </citation>
    <scope>NUCLEOTIDE SEQUENCE [LARGE SCALE GENOMIC DNA]</scope>
    <source>
        <strain evidence="1 2">KCTC 52919</strain>
    </source>
</reference>
<proteinExistence type="predicted"/>